<feature type="region of interest" description="Disordered" evidence="1">
    <location>
        <begin position="1"/>
        <end position="50"/>
    </location>
</feature>
<proteinExistence type="predicted"/>
<organism evidence="2 3">
    <name type="scientific">Triangularia verruculosa</name>
    <dbReference type="NCBI Taxonomy" id="2587418"/>
    <lineage>
        <taxon>Eukaryota</taxon>
        <taxon>Fungi</taxon>
        <taxon>Dikarya</taxon>
        <taxon>Ascomycota</taxon>
        <taxon>Pezizomycotina</taxon>
        <taxon>Sordariomycetes</taxon>
        <taxon>Sordariomycetidae</taxon>
        <taxon>Sordariales</taxon>
        <taxon>Podosporaceae</taxon>
        <taxon>Triangularia</taxon>
    </lineage>
</organism>
<feature type="compositionally biased region" description="Polar residues" evidence="1">
    <location>
        <begin position="240"/>
        <end position="250"/>
    </location>
</feature>
<dbReference type="PANTHER" id="PTHR38166:SF1">
    <property type="entry name" value="C2H2-TYPE DOMAIN-CONTAINING PROTEIN"/>
    <property type="match status" value="1"/>
</dbReference>
<feature type="region of interest" description="Disordered" evidence="1">
    <location>
        <begin position="694"/>
        <end position="744"/>
    </location>
</feature>
<reference evidence="2" key="1">
    <citation type="journal article" date="2023" name="Mol. Phylogenet. Evol.">
        <title>Genome-scale phylogeny and comparative genomics of the fungal order Sordariales.</title>
        <authorList>
            <person name="Hensen N."/>
            <person name="Bonometti L."/>
            <person name="Westerberg I."/>
            <person name="Brannstrom I.O."/>
            <person name="Guillou S."/>
            <person name="Cros-Aarteil S."/>
            <person name="Calhoun S."/>
            <person name="Haridas S."/>
            <person name="Kuo A."/>
            <person name="Mondo S."/>
            <person name="Pangilinan J."/>
            <person name="Riley R."/>
            <person name="LaButti K."/>
            <person name="Andreopoulos B."/>
            <person name="Lipzen A."/>
            <person name="Chen C."/>
            <person name="Yan M."/>
            <person name="Daum C."/>
            <person name="Ng V."/>
            <person name="Clum A."/>
            <person name="Steindorff A."/>
            <person name="Ohm R.A."/>
            <person name="Martin F."/>
            <person name="Silar P."/>
            <person name="Natvig D.O."/>
            <person name="Lalanne C."/>
            <person name="Gautier V."/>
            <person name="Ament-Velasquez S.L."/>
            <person name="Kruys A."/>
            <person name="Hutchinson M.I."/>
            <person name="Powell A.J."/>
            <person name="Barry K."/>
            <person name="Miller A.N."/>
            <person name="Grigoriev I.V."/>
            <person name="Debuchy R."/>
            <person name="Gladieux P."/>
            <person name="Hiltunen Thoren M."/>
            <person name="Johannesson H."/>
        </authorList>
    </citation>
    <scope>NUCLEOTIDE SEQUENCE</scope>
    <source>
        <strain evidence="2">CBS 315.58</strain>
    </source>
</reference>
<feature type="region of interest" description="Disordered" evidence="1">
    <location>
        <begin position="144"/>
        <end position="209"/>
    </location>
</feature>
<protein>
    <recommendedName>
        <fullName evidence="4">C2H2-type domain-containing protein</fullName>
    </recommendedName>
</protein>
<sequence>METSTTSATPVAASAVQHFRATTDASSKEALPDRPSRVGFQEDQPAPMRTIKDTIAERRRPERQDSCERFQLTFQQRRSNTGWSVASGLTAASAATDITEPESPDPTDEGTFDVEPVLASSSPHHHISLSRSVLYHSWPTKPLISIEPDRPSSRQRQLNKDVMSSPQRNHSDKLARRGSAHTPHPLPIAEHGGSSRGRPGTPESDSCENAHAADVVPIQEEDELASRGDDGLPLTPDGFHSSTDENTPDSLSEIEHGSAHEVDDSSVQDFLDRALKHVFGVEICELSQGTAAAAYQSVSYCLDELSYIVRSGSQRSRASATPSVNAATRGHAGSNNLHIQAAADARGHGGASGGQSGRKNHSGTKKRLSEGLEGGEEEEEGDGDDGDERQGGNKRQKVVDHSHGQNYSCPFRKRNPIRFNVRDFQSCAVQSFPDIPQLKRHIKNFHRQNSIPPFMCPRCKEDMGSHMDLLAHSAVEIQFMCEVRDVPSSLDPEDGITPQVEEVLNGRKANSKVDSWNTLWEVLFGTGHEIPDHNFVPPTELEEVHAEFRKPSSCDELRRRVASDFPLYDAELLLGLFNEYVESVVETCRSRNSQMPGRPRRTRNQGPRQPTASPQRAGYTASIHRIQSRDTLGSNSQSGGASSTHGTPINNDSSWPSPNQPLMSYAPSPGGYGQAVSPGGFSDVNVTPLLTAQATRRQPGITVPPPTARQPQRPAFNAPLLETPGGTEAAGSHHMRVPSGDSGVGFDTTGTATGYLVRQQPSANLVPNHFLASTNLPVRQHLQHALGSGGGFQGGSGLSPLSLDMNQVYRQQQQQQMPFPHRMQHAHQLQPQQMQMQMQGQGQSPISPHSAMTVTASSPGGLFEGYDLGLGDTNPGQYSHQQ</sequence>
<evidence type="ECO:0000256" key="1">
    <source>
        <dbReference type="SAM" id="MobiDB-lite"/>
    </source>
</evidence>
<comment type="caution">
    <text evidence="2">The sequence shown here is derived from an EMBL/GenBank/DDBJ whole genome shotgun (WGS) entry which is preliminary data.</text>
</comment>
<feature type="compositionally biased region" description="Polar residues" evidence="1">
    <location>
        <begin position="844"/>
        <end position="858"/>
    </location>
</feature>
<dbReference type="AlphaFoldDB" id="A0AAN7AV70"/>
<evidence type="ECO:0000313" key="3">
    <source>
        <dbReference type="Proteomes" id="UP001303160"/>
    </source>
</evidence>
<gene>
    <name evidence="2" type="ORF">QBC40DRAFT_90097</name>
</gene>
<dbReference type="PANTHER" id="PTHR38166">
    <property type="entry name" value="C2H2-TYPE DOMAIN-CONTAINING PROTEIN-RELATED"/>
    <property type="match status" value="1"/>
</dbReference>
<feature type="compositionally biased region" description="Basic and acidic residues" evidence="1">
    <location>
        <begin position="26"/>
        <end position="36"/>
    </location>
</feature>
<dbReference type="EMBL" id="MU863942">
    <property type="protein sequence ID" value="KAK4198655.1"/>
    <property type="molecule type" value="Genomic_DNA"/>
</dbReference>
<keyword evidence="3" id="KW-1185">Reference proteome</keyword>
<reference evidence="2" key="2">
    <citation type="submission" date="2023-05" db="EMBL/GenBank/DDBJ databases">
        <authorList>
            <consortium name="Lawrence Berkeley National Laboratory"/>
            <person name="Steindorff A."/>
            <person name="Hensen N."/>
            <person name="Bonometti L."/>
            <person name="Westerberg I."/>
            <person name="Brannstrom I.O."/>
            <person name="Guillou S."/>
            <person name="Cros-Aarteil S."/>
            <person name="Calhoun S."/>
            <person name="Haridas S."/>
            <person name="Kuo A."/>
            <person name="Mondo S."/>
            <person name="Pangilinan J."/>
            <person name="Riley R."/>
            <person name="Labutti K."/>
            <person name="Andreopoulos B."/>
            <person name="Lipzen A."/>
            <person name="Chen C."/>
            <person name="Yanf M."/>
            <person name="Daum C."/>
            <person name="Ng V."/>
            <person name="Clum A."/>
            <person name="Ohm R."/>
            <person name="Martin F."/>
            <person name="Silar P."/>
            <person name="Natvig D."/>
            <person name="Lalanne C."/>
            <person name="Gautier V."/>
            <person name="Ament-Velasquez S.L."/>
            <person name="Kruys A."/>
            <person name="Hutchinson M.I."/>
            <person name="Powell A.J."/>
            <person name="Barry K."/>
            <person name="Miller A.N."/>
            <person name="Grigoriev I.V."/>
            <person name="Debuchy R."/>
            <person name="Gladieux P."/>
            <person name="Thoren M.H."/>
            <person name="Johannesson H."/>
        </authorList>
    </citation>
    <scope>NUCLEOTIDE SEQUENCE</scope>
    <source>
        <strain evidence="2">CBS 315.58</strain>
    </source>
</reference>
<feature type="region of interest" description="Disordered" evidence="1">
    <location>
        <begin position="344"/>
        <end position="410"/>
    </location>
</feature>
<feature type="region of interest" description="Disordered" evidence="1">
    <location>
        <begin position="222"/>
        <end position="252"/>
    </location>
</feature>
<feature type="compositionally biased region" description="Polar residues" evidence="1">
    <location>
        <begin position="629"/>
        <end position="662"/>
    </location>
</feature>
<feature type="region of interest" description="Disordered" evidence="1">
    <location>
        <begin position="824"/>
        <end position="858"/>
    </location>
</feature>
<feature type="compositionally biased region" description="Low complexity" evidence="1">
    <location>
        <begin position="1"/>
        <end position="16"/>
    </location>
</feature>
<dbReference type="Proteomes" id="UP001303160">
    <property type="component" value="Unassembled WGS sequence"/>
</dbReference>
<feature type="compositionally biased region" description="Low complexity" evidence="1">
    <location>
        <begin position="826"/>
        <end position="843"/>
    </location>
</feature>
<name>A0AAN7AV70_9PEZI</name>
<feature type="compositionally biased region" description="Polar residues" evidence="1">
    <location>
        <begin position="312"/>
        <end position="326"/>
    </location>
</feature>
<feature type="region of interest" description="Disordered" evidence="1">
    <location>
        <begin position="312"/>
        <end position="331"/>
    </location>
</feature>
<evidence type="ECO:0000313" key="2">
    <source>
        <dbReference type="EMBL" id="KAK4198655.1"/>
    </source>
</evidence>
<accession>A0AAN7AV70</accession>
<feature type="compositionally biased region" description="Acidic residues" evidence="1">
    <location>
        <begin position="373"/>
        <end position="387"/>
    </location>
</feature>
<feature type="region of interest" description="Disordered" evidence="1">
    <location>
        <begin position="588"/>
        <end position="679"/>
    </location>
</feature>
<feature type="region of interest" description="Disordered" evidence="1">
    <location>
        <begin position="863"/>
        <end position="882"/>
    </location>
</feature>
<evidence type="ECO:0008006" key="4">
    <source>
        <dbReference type="Google" id="ProtNLM"/>
    </source>
</evidence>
<feature type="compositionally biased region" description="Polar residues" evidence="1">
    <location>
        <begin position="604"/>
        <end position="614"/>
    </location>
</feature>